<name>A0A284SDC0_ARMOS</name>
<keyword evidence="2" id="KW-1185">Reference proteome</keyword>
<dbReference type="EMBL" id="FUEG01000080">
    <property type="protein sequence ID" value="SJL18985.1"/>
    <property type="molecule type" value="Genomic_DNA"/>
</dbReference>
<accession>A0A284SDC0</accession>
<dbReference type="Proteomes" id="UP000219338">
    <property type="component" value="Unassembled WGS sequence"/>
</dbReference>
<evidence type="ECO:0000313" key="1">
    <source>
        <dbReference type="EMBL" id="SJL18985.1"/>
    </source>
</evidence>
<protein>
    <submittedName>
        <fullName evidence="1">Uncharacterized protein</fullName>
    </submittedName>
</protein>
<reference evidence="2" key="1">
    <citation type="journal article" date="2017" name="Nat. Ecol. Evol.">
        <title>Genome expansion and lineage-specific genetic innovations in the forest pathogenic fungi Armillaria.</title>
        <authorList>
            <person name="Sipos G."/>
            <person name="Prasanna A.N."/>
            <person name="Walter M.C."/>
            <person name="O'Connor E."/>
            <person name="Balint B."/>
            <person name="Krizsan K."/>
            <person name="Kiss B."/>
            <person name="Hess J."/>
            <person name="Varga T."/>
            <person name="Slot J."/>
            <person name="Riley R."/>
            <person name="Boka B."/>
            <person name="Rigling D."/>
            <person name="Barry K."/>
            <person name="Lee J."/>
            <person name="Mihaltcheva S."/>
            <person name="LaButti K."/>
            <person name="Lipzen A."/>
            <person name="Waldron R."/>
            <person name="Moloney N.M."/>
            <person name="Sperisen C."/>
            <person name="Kredics L."/>
            <person name="Vagvoelgyi C."/>
            <person name="Patrignani A."/>
            <person name="Fitzpatrick D."/>
            <person name="Nagy I."/>
            <person name="Doyle S."/>
            <person name="Anderson J.B."/>
            <person name="Grigoriev I.V."/>
            <person name="Gueldener U."/>
            <person name="Muensterkoetter M."/>
            <person name="Nagy L.G."/>
        </authorList>
    </citation>
    <scope>NUCLEOTIDE SEQUENCE [LARGE SCALE GENOMIC DNA]</scope>
    <source>
        <strain evidence="2">C18/9</strain>
    </source>
</reference>
<dbReference type="AlphaFoldDB" id="A0A284SDC0"/>
<proteinExistence type="predicted"/>
<organism evidence="1 2">
    <name type="scientific">Armillaria ostoyae</name>
    <name type="common">Armillaria root rot fungus</name>
    <dbReference type="NCBI Taxonomy" id="47428"/>
    <lineage>
        <taxon>Eukaryota</taxon>
        <taxon>Fungi</taxon>
        <taxon>Dikarya</taxon>
        <taxon>Basidiomycota</taxon>
        <taxon>Agaricomycotina</taxon>
        <taxon>Agaricomycetes</taxon>
        <taxon>Agaricomycetidae</taxon>
        <taxon>Agaricales</taxon>
        <taxon>Marasmiineae</taxon>
        <taxon>Physalacriaceae</taxon>
        <taxon>Armillaria</taxon>
    </lineage>
</organism>
<sequence length="66" mass="7282">MSCLPRIALVTKGHKESSVSSSVAGDLNDDFMWEVNMRRRTHTTSTSAQTRRSCTVHGRLLYNAGG</sequence>
<gene>
    <name evidence="1" type="ORF">ARMOST_22590</name>
</gene>
<evidence type="ECO:0000313" key="2">
    <source>
        <dbReference type="Proteomes" id="UP000219338"/>
    </source>
</evidence>